<dbReference type="PROSITE" id="PS51257">
    <property type="entry name" value="PROKAR_LIPOPROTEIN"/>
    <property type="match status" value="1"/>
</dbReference>
<keyword evidence="4" id="KW-1185">Reference proteome</keyword>
<dbReference type="HOGENOM" id="CLU_1358099_0_0_11"/>
<feature type="chain" id="PRO_5039493385" evidence="2">
    <location>
        <begin position="22"/>
        <end position="201"/>
    </location>
</feature>
<dbReference type="STRING" id="208439.AJAP_20075"/>
<accession>A0A075UWV3</accession>
<evidence type="ECO:0000313" key="4">
    <source>
        <dbReference type="Proteomes" id="UP000028492"/>
    </source>
</evidence>
<protein>
    <submittedName>
        <fullName evidence="3">Uncharacterized protein</fullName>
    </submittedName>
</protein>
<gene>
    <name evidence="3" type="ORF">AJAP_20075</name>
</gene>
<feature type="region of interest" description="Disordered" evidence="1">
    <location>
        <begin position="24"/>
        <end position="61"/>
    </location>
</feature>
<evidence type="ECO:0000313" key="3">
    <source>
        <dbReference type="EMBL" id="AIG76876.1"/>
    </source>
</evidence>
<feature type="signal peptide" evidence="2">
    <location>
        <begin position="1"/>
        <end position="21"/>
    </location>
</feature>
<dbReference type="EMBL" id="CP008953">
    <property type="protein sequence ID" value="AIG76876.1"/>
    <property type="molecule type" value="Genomic_DNA"/>
</dbReference>
<name>A0A075UWV3_9PSEU</name>
<dbReference type="KEGG" id="aja:AJAP_20075"/>
<dbReference type="AlphaFoldDB" id="A0A075UWV3"/>
<dbReference type="Proteomes" id="UP000028492">
    <property type="component" value="Chromosome"/>
</dbReference>
<sequence length="201" mass="21223">MRHRQVLAVATVALFGLSGCADRPNDLDTYYDDPTPTPTVEPAQPSVKPQANPVPPSSTQAPVPAAVSAALLTDEDVAEEEVVPGESKVSGCLTGLTRGTSRSASWSYPSGSTLEHQVTEYTDRDASDVVTQADCEGRKLTLTKQTGIEVQRAWCEDTTCTVLLAKGKLVSALSVTAGTEARATDAAKRLLPIVAQRLRSA</sequence>
<dbReference type="RefSeq" id="WP_038513882.1">
    <property type="nucleotide sequence ID" value="NZ_CP008953.1"/>
</dbReference>
<reference evidence="3 4" key="1">
    <citation type="journal article" date="2014" name="J. Biotechnol.">
        <title>Complete genome sequence of the actinobacterium Amycolatopsis japonica MG417-CF17(T) (=DSM 44213T) producing (S,S)-N,N'-ethylenediaminedisuccinic acid.</title>
        <authorList>
            <person name="Stegmann E."/>
            <person name="Albersmeier A."/>
            <person name="Spohn M."/>
            <person name="Gert H."/>
            <person name="Weber T."/>
            <person name="Wohlleben W."/>
            <person name="Kalinowski J."/>
            <person name="Ruckert C."/>
        </authorList>
    </citation>
    <scope>NUCLEOTIDE SEQUENCE [LARGE SCALE GENOMIC DNA]</scope>
    <source>
        <strain evidence="4">MG417-CF17 (DSM 44213)</strain>
    </source>
</reference>
<evidence type="ECO:0000256" key="1">
    <source>
        <dbReference type="SAM" id="MobiDB-lite"/>
    </source>
</evidence>
<organism evidence="3 4">
    <name type="scientific">Amycolatopsis japonica</name>
    <dbReference type="NCBI Taxonomy" id="208439"/>
    <lineage>
        <taxon>Bacteria</taxon>
        <taxon>Bacillati</taxon>
        <taxon>Actinomycetota</taxon>
        <taxon>Actinomycetes</taxon>
        <taxon>Pseudonocardiales</taxon>
        <taxon>Pseudonocardiaceae</taxon>
        <taxon>Amycolatopsis</taxon>
        <taxon>Amycolatopsis japonica group</taxon>
    </lineage>
</organism>
<evidence type="ECO:0000256" key="2">
    <source>
        <dbReference type="SAM" id="SignalP"/>
    </source>
</evidence>
<dbReference type="eggNOG" id="ENOG5033XDZ">
    <property type="taxonomic scope" value="Bacteria"/>
</dbReference>
<keyword evidence="2" id="KW-0732">Signal</keyword>
<proteinExistence type="predicted"/>